<dbReference type="VEuPathDB" id="FungiDB:H257_14164"/>
<protein>
    <submittedName>
        <fullName evidence="1">Uncharacterized protein</fullName>
    </submittedName>
</protein>
<name>A0A397BJH1_APHAT</name>
<proteinExistence type="predicted"/>
<evidence type="ECO:0000313" key="1">
    <source>
        <dbReference type="EMBL" id="RHY18270.1"/>
    </source>
</evidence>
<organism evidence="1 2">
    <name type="scientific">Aphanomyces astaci</name>
    <name type="common">Crayfish plague agent</name>
    <dbReference type="NCBI Taxonomy" id="112090"/>
    <lineage>
        <taxon>Eukaryota</taxon>
        <taxon>Sar</taxon>
        <taxon>Stramenopiles</taxon>
        <taxon>Oomycota</taxon>
        <taxon>Saprolegniomycetes</taxon>
        <taxon>Saprolegniales</taxon>
        <taxon>Verrucalvaceae</taxon>
        <taxon>Aphanomyces</taxon>
    </lineage>
</organism>
<dbReference type="EMBL" id="QUSZ01003488">
    <property type="protein sequence ID" value="RHY18270.1"/>
    <property type="molecule type" value="Genomic_DNA"/>
</dbReference>
<dbReference type="Proteomes" id="UP000265427">
    <property type="component" value="Unassembled WGS sequence"/>
</dbReference>
<gene>
    <name evidence="1" type="ORF">DYB36_010113</name>
</gene>
<reference evidence="1 2" key="1">
    <citation type="submission" date="2018-08" db="EMBL/GenBank/DDBJ databases">
        <title>Aphanomyces genome sequencing and annotation.</title>
        <authorList>
            <person name="Minardi D."/>
            <person name="Oidtmann B."/>
            <person name="Van Der Giezen M."/>
            <person name="Studholme D.J."/>
        </authorList>
    </citation>
    <scope>NUCLEOTIDE SEQUENCE [LARGE SCALE GENOMIC DNA]</scope>
    <source>
        <strain evidence="1 2">Kv</strain>
    </source>
</reference>
<accession>A0A397BJH1</accession>
<sequence>MGIIHGGQRVEHTSFHHHVYAAPVQAQGQGWADHVHAREHALQQHEMQLAAHRERIKADRRQAHFEWEQRQMHQAAAQYKYAVEQDATAHTAQFKANLERVASGYKAYLDLEQQRAFNNANLNWQQYGITHKNVIKCNMDHDGPDLSLAKHHVRIEFQPAL</sequence>
<evidence type="ECO:0000313" key="2">
    <source>
        <dbReference type="Proteomes" id="UP000265427"/>
    </source>
</evidence>
<dbReference type="AlphaFoldDB" id="A0A397BJH1"/>
<comment type="caution">
    <text evidence="1">The sequence shown here is derived from an EMBL/GenBank/DDBJ whole genome shotgun (WGS) entry which is preliminary data.</text>
</comment>